<dbReference type="SUPFAM" id="SSF49417">
    <property type="entry name" value="p53-like transcription factors"/>
    <property type="match status" value="1"/>
</dbReference>
<dbReference type="STRING" id="35570.A0A1I8PIK0"/>
<reference evidence="7" key="2">
    <citation type="submission" date="2020-05" db="UniProtKB">
        <authorList>
            <consortium name="EnsemblMetazoa"/>
        </authorList>
    </citation>
    <scope>IDENTIFICATION</scope>
    <source>
        <strain evidence="7">USDA</strain>
    </source>
</reference>
<dbReference type="PRINTS" id="PR00967">
    <property type="entry name" value="ONCOGENEAML1"/>
</dbReference>
<keyword evidence="2" id="KW-0805">Transcription regulation</keyword>
<dbReference type="EnsemblMetazoa" id="SCAU008334-RA">
    <property type="protein sequence ID" value="SCAU008334-PA"/>
    <property type="gene ID" value="SCAU008334"/>
</dbReference>
<dbReference type="EnsemblMetazoa" id="SCAU008334-RB">
    <property type="protein sequence ID" value="SCAU008334-PB"/>
    <property type="gene ID" value="SCAU008334"/>
</dbReference>
<evidence type="ECO:0000313" key="8">
    <source>
        <dbReference type="Proteomes" id="UP000095300"/>
    </source>
</evidence>
<accession>A0A1I8PIK0</accession>
<feature type="region of interest" description="Disordered" evidence="5">
    <location>
        <begin position="420"/>
        <end position="467"/>
    </location>
</feature>
<name>A0A1I8PIK0_STOCA</name>
<dbReference type="Proteomes" id="UP000095300">
    <property type="component" value="Unassembled WGS sequence"/>
</dbReference>
<dbReference type="EnsemblMetazoa" id="SCAU008334-RC">
    <property type="protein sequence ID" value="SCAU008334-PC"/>
    <property type="gene ID" value="SCAU008334"/>
</dbReference>
<feature type="domain" description="Runt" evidence="6">
    <location>
        <begin position="243"/>
        <end position="371"/>
    </location>
</feature>
<evidence type="ECO:0000256" key="1">
    <source>
        <dbReference type="ARBA" id="ARBA00004123"/>
    </source>
</evidence>
<dbReference type="GO" id="GO:0005524">
    <property type="term" value="F:ATP binding"/>
    <property type="evidence" value="ECO:0007669"/>
    <property type="project" value="InterPro"/>
</dbReference>
<dbReference type="InterPro" id="IPR000040">
    <property type="entry name" value="AML1_Runt"/>
</dbReference>
<feature type="region of interest" description="Disordered" evidence="5">
    <location>
        <begin position="59"/>
        <end position="140"/>
    </location>
</feature>
<evidence type="ECO:0000256" key="5">
    <source>
        <dbReference type="SAM" id="MobiDB-lite"/>
    </source>
</evidence>
<feature type="compositionally biased region" description="Low complexity" evidence="5">
    <location>
        <begin position="420"/>
        <end position="440"/>
    </location>
</feature>
<evidence type="ECO:0000259" key="6">
    <source>
        <dbReference type="PROSITE" id="PS51062"/>
    </source>
</evidence>
<dbReference type="PANTHER" id="PTHR11950">
    <property type="entry name" value="RUNT RELATED"/>
    <property type="match status" value="1"/>
</dbReference>
<protein>
    <recommendedName>
        <fullName evidence="6">Runt domain-containing protein</fullName>
    </recommendedName>
</protein>
<feature type="compositionally biased region" description="Basic and acidic residues" evidence="5">
    <location>
        <begin position="739"/>
        <end position="752"/>
    </location>
</feature>
<feature type="compositionally biased region" description="Polar residues" evidence="5">
    <location>
        <begin position="441"/>
        <end position="458"/>
    </location>
</feature>
<keyword evidence="3" id="KW-0804">Transcription</keyword>
<comment type="subcellular location">
    <subcellularLocation>
        <location evidence="1">Nucleus</location>
    </subcellularLocation>
</comment>
<proteinExistence type="predicted"/>
<dbReference type="AlphaFoldDB" id="A0A1I8PIK0"/>
<keyword evidence="4" id="KW-0539">Nucleus</keyword>
<feature type="compositionally biased region" description="Low complexity" evidence="5">
    <location>
        <begin position="71"/>
        <end position="96"/>
    </location>
</feature>
<feature type="region of interest" description="Disordered" evidence="5">
    <location>
        <begin position="169"/>
        <end position="230"/>
    </location>
</feature>
<dbReference type="OrthoDB" id="10029800at2759"/>
<evidence type="ECO:0000256" key="2">
    <source>
        <dbReference type="ARBA" id="ARBA00023015"/>
    </source>
</evidence>
<organism evidence="7 8">
    <name type="scientific">Stomoxys calcitrans</name>
    <name type="common">Stable fly</name>
    <name type="synonym">Conops calcitrans</name>
    <dbReference type="NCBI Taxonomy" id="35570"/>
    <lineage>
        <taxon>Eukaryota</taxon>
        <taxon>Metazoa</taxon>
        <taxon>Ecdysozoa</taxon>
        <taxon>Arthropoda</taxon>
        <taxon>Hexapoda</taxon>
        <taxon>Insecta</taxon>
        <taxon>Pterygota</taxon>
        <taxon>Neoptera</taxon>
        <taxon>Endopterygota</taxon>
        <taxon>Diptera</taxon>
        <taxon>Brachycera</taxon>
        <taxon>Muscomorpha</taxon>
        <taxon>Muscoidea</taxon>
        <taxon>Muscidae</taxon>
        <taxon>Stomoxys</taxon>
    </lineage>
</organism>
<feature type="compositionally biased region" description="Basic residues" evidence="5">
    <location>
        <begin position="104"/>
        <end position="137"/>
    </location>
</feature>
<evidence type="ECO:0000313" key="7">
    <source>
        <dbReference type="EnsemblMetazoa" id="SCAU008334-PA"/>
    </source>
</evidence>
<dbReference type="InterPro" id="IPR008967">
    <property type="entry name" value="p53-like_TF_DNA-bd_sf"/>
</dbReference>
<evidence type="ECO:0000256" key="3">
    <source>
        <dbReference type="ARBA" id="ARBA00023163"/>
    </source>
</evidence>
<feature type="region of interest" description="Disordered" evidence="5">
    <location>
        <begin position="739"/>
        <end position="761"/>
    </location>
</feature>
<dbReference type="GO" id="GO:0005634">
    <property type="term" value="C:nucleus"/>
    <property type="evidence" value="ECO:0007669"/>
    <property type="project" value="UniProtKB-SubCell"/>
</dbReference>
<dbReference type="InterPro" id="IPR012346">
    <property type="entry name" value="p53/RUNT-type_TF_DNA-bd_sf"/>
</dbReference>
<dbReference type="GO" id="GO:0000978">
    <property type="term" value="F:RNA polymerase II cis-regulatory region sequence-specific DNA binding"/>
    <property type="evidence" value="ECO:0007669"/>
    <property type="project" value="TreeGrafter"/>
</dbReference>
<feature type="region of interest" description="Disordered" evidence="5">
    <location>
        <begin position="364"/>
        <end position="386"/>
    </location>
</feature>
<dbReference type="PANTHER" id="PTHR11950:SF49">
    <property type="entry name" value="PROTEIN LOZENGE"/>
    <property type="match status" value="1"/>
</dbReference>
<dbReference type="PROSITE" id="PS51062">
    <property type="entry name" value="RUNT"/>
    <property type="match status" value="1"/>
</dbReference>
<evidence type="ECO:0000256" key="4">
    <source>
        <dbReference type="ARBA" id="ARBA00023242"/>
    </source>
</evidence>
<dbReference type="InterPro" id="IPR013524">
    <property type="entry name" value="Runt_dom"/>
</dbReference>
<keyword evidence="8" id="KW-1185">Reference proteome</keyword>
<dbReference type="Pfam" id="PF00853">
    <property type="entry name" value="Runt"/>
    <property type="match status" value="1"/>
</dbReference>
<dbReference type="VEuPathDB" id="VectorBase:SCAU008334"/>
<sequence>MHLTSTKTGSNSTLNYNTSSVSSSAAAVANLQISSASSSSYHSALAAVASTPPRLGGSIIEASGATTTSHNGNNNNNISPSSSSSNMVISSVSPGSGTTTLHQQQHHHHHHHHHHPTHPHSHAHAHAHSHHPPHTHNHSVVAHHPATHSLWNSEGTASMASETIVASSSASVGSNSPNGAASNGTANSNASSTTNNATTTNGNTTSGNTGNSNNNSNNGGSGNSNNNNNNNVLHQDLAWLERSILHAHQQFPNELVRTSNPYFLCSTLPTHWRSNKTLPIAFKVVALVDVGDGTNVYIRAGNDENYCAELRNERATMKDQVAKFNDLRFVGRSGRGKSFTLTITVDTFPRQVATYAKAIKVTVDGPREPRSKTSPPGPTHFRGYALPQRPYGDAATFSSHFREIHRVTRSTAAAAAAATAASVSNSASTPTSGSSSGVSSMPQMGSSNHSPTSSTINSDCHGYKPNASHLQDNNNLMGAADWTGCTSSASAAYSYHHGHLLPPPPAPPSATVAATNAAYAGYETLSSDPANLQLPTVITDMQPFCTPSEYHPSAIVPHIQPPMCSPNYTGGPKNEYESYNAAAAAGYSSYSNWSNGYNNYQYGSCAAQPQYSTHAHTPTMVLYPQLFSTYNQNEIHLHLHGTDKIEQYLGGENALTISSLSGNRPSIEIGIGTSDHEQEQMQNRLGNGVMGNEPHSNHVVVSDANSLEADQRQAGGNHLTDPATDVGPVVGVPNGAVEQHPHATREGEEVWRPYEQAPWPQ</sequence>
<dbReference type="GO" id="GO:0000981">
    <property type="term" value="F:DNA-binding transcription factor activity, RNA polymerase II-specific"/>
    <property type="evidence" value="ECO:0007669"/>
    <property type="project" value="TreeGrafter"/>
</dbReference>
<reference evidence="8" key="1">
    <citation type="submission" date="2015-05" db="EMBL/GenBank/DDBJ databases">
        <authorList>
            <person name="Wilson R.K."/>
            <person name="Warren W.C."/>
            <person name="Olafson P."/>
        </authorList>
    </citation>
    <scope>NUCLEOTIDE SEQUENCE [LARGE SCALE GENOMIC DNA]</scope>
    <source>
        <strain evidence="8">USDA</strain>
    </source>
</reference>
<gene>
    <name evidence="7" type="primary">106086789</name>
</gene>
<dbReference type="Gene3D" id="2.60.40.720">
    <property type="match status" value="1"/>
</dbReference>